<feature type="chain" id="PRO_5042989613" description="SusD/RagB family nutrient-binding outer membrane lipoprotein" evidence="2">
    <location>
        <begin position="25"/>
        <end position="453"/>
    </location>
</feature>
<dbReference type="Proteomes" id="UP001310022">
    <property type="component" value="Unassembled WGS sequence"/>
</dbReference>
<evidence type="ECO:0000256" key="1">
    <source>
        <dbReference type="SAM" id="MobiDB-lite"/>
    </source>
</evidence>
<feature type="compositionally biased region" description="Polar residues" evidence="1">
    <location>
        <begin position="429"/>
        <end position="441"/>
    </location>
</feature>
<proteinExistence type="predicted"/>
<gene>
    <name evidence="3" type="ORF">PEDI_12190</name>
</gene>
<dbReference type="InterPro" id="IPR011990">
    <property type="entry name" value="TPR-like_helical_dom_sf"/>
</dbReference>
<dbReference type="SUPFAM" id="SSF48452">
    <property type="entry name" value="TPR-like"/>
    <property type="match status" value="1"/>
</dbReference>
<reference evidence="3 4" key="1">
    <citation type="submission" date="2021-12" db="EMBL/GenBank/DDBJ databases">
        <title>Genome sequencing of bacteria with rrn-lacking chromosome and rrn-plasmid.</title>
        <authorList>
            <person name="Anda M."/>
            <person name="Iwasaki W."/>
        </authorList>
    </citation>
    <scope>NUCLEOTIDE SEQUENCE [LARGE SCALE GENOMIC DNA]</scope>
    <source>
        <strain evidence="3 4">NBRC 15940</strain>
    </source>
</reference>
<sequence length="453" mass="49750">MKFKNIIQSLVLLVSLGWVSSCDFGDLNVDPANPDAVPVQALLPTIEVRQAYLYGGDMARYNAMFTQHLNGVSRQHLVIGRYNFTSTDVNSAWNQMYRGAFRDLKVMIDLAAETNAPHYGAVGSILKANMIGVASDLWGNVPSSEAALGIDNLAPAYDSRNDIYNEIHQLLASARDSLGVETEIPIGGEDYFYGGVTDSWIKAAFALDARYYLHRGDLTNALSAAQNAFSSEEEELTFASFSDSPTESHPLFQFIDQRGDTRMGKFFVDLMKANNDPRLPFFVAEFGDTGEFVGVPAGDDADGSEAGPFYNSRSATVPFISYAEVKFIEAEVLLRQGGDYQTPLREAIRSSVEVVTGVANDAFVDAQVASVSDLEGLILQKYVALFYQTETFNDLRRTGFPALSPAQGASQEQSGGEIPNRWPYPINEQLFNKENFDANNPSGPPLVPELDWE</sequence>
<feature type="signal peptide" evidence="2">
    <location>
        <begin position="1"/>
        <end position="24"/>
    </location>
</feature>
<organism evidence="3 4">
    <name type="scientific">Persicobacter diffluens</name>
    <dbReference type="NCBI Taxonomy" id="981"/>
    <lineage>
        <taxon>Bacteria</taxon>
        <taxon>Pseudomonadati</taxon>
        <taxon>Bacteroidota</taxon>
        <taxon>Cytophagia</taxon>
        <taxon>Cytophagales</taxon>
        <taxon>Persicobacteraceae</taxon>
        <taxon>Persicobacter</taxon>
    </lineage>
</organism>
<evidence type="ECO:0000313" key="3">
    <source>
        <dbReference type="EMBL" id="GJM60667.1"/>
    </source>
</evidence>
<accession>A0AAN4VWE4</accession>
<comment type="caution">
    <text evidence="3">The sequence shown here is derived from an EMBL/GenBank/DDBJ whole genome shotgun (WGS) entry which is preliminary data.</text>
</comment>
<dbReference type="EMBL" id="BQKE01000001">
    <property type="protein sequence ID" value="GJM60667.1"/>
    <property type="molecule type" value="Genomic_DNA"/>
</dbReference>
<dbReference type="InterPro" id="IPR041662">
    <property type="entry name" value="SusD-like_2"/>
</dbReference>
<dbReference type="RefSeq" id="WP_338236372.1">
    <property type="nucleotide sequence ID" value="NZ_BQKE01000001.1"/>
</dbReference>
<evidence type="ECO:0000256" key="2">
    <source>
        <dbReference type="SAM" id="SignalP"/>
    </source>
</evidence>
<dbReference type="Pfam" id="PF12771">
    <property type="entry name" value="SusD-like_2"/>
    <property type="match status" value="1"/>
</dbReference>
<name>A0AAN4VWE4_9BACT</name>
<dbReference type="AlphaFoldDB" id="A0AAN4VWE4"/>
<dbReference type="PROSITE" id="PS51257">
    <property type="entry name" value="PROKAR_LIPOPROTEIN"/>
    <property type="match status" value="1"/>
</dbReference>
<dbReference type="Gene3D" id="1.25.40.390">
    <property type="match status" value="1"/>
</dbReference>
<evidence type="ECO:0000313" key="4">
    <source>
        <dbReference type="Proteomes" id="UP001310022"/>
    </source>
</evidence>
<keyword evidence="2" id="KW-0732">Signal</keyword>
<feature type="region of interest" description="Disordered" evidence="1">
    <location>
        <begin position="403"/>
        <end position="453"/>
    </location>
</feature>
<protein>
    <recommendedName>
        <fullName evidence="5">SusD/RagB family nutrient-binding outer membrane lipoprotein</fullName>
    </recommendedName>
</protein>
<evidence type="ECO:0008006" key="5">
    <source>
        <dbReference type="Google" id="ProtNLM"/>
    </source>
</evidence>
<keyword evidence="4" id="KW-1185">Reference proteome</keyword>